<evidence type="ECO:0000313" key="2">
    <source>
        <dbReference type="EMBL" id="GLR70707.1"/>
    </source>
</evidence>
<dbReference type="PANTHER" id="PTHR13696:SF69">
    <property type="entry name" value="PLASMID PARTITIONING PROTEIN-RELATED"/>
    <property type="match status" value="1"/>
</dbReference>
<dbReference type="AlphaFoldDB" id="A0AA37SW81"/>
<dbReference type="CDD" id="cd02042">
    <property type="entry name" value="ParAB_family"/>
    <property type="match status" value="1"/>
</dbReference>
<proteinExistence type="predicted"/>
<gene>
    <name evidence="2" type="ORF">GCM10007852_16150</name>
</gene>
<dbReference type="PIRSF" id="PIRSF009320">
    <property type="entry name" value="Nuc_binding_HP_1000"/>
    <property type="match status" value="1"/>
</dbReference>
<dbReference type="SUPFAM" id="SSF52540">
    <property type="entry name" value="P-loop containing nucleoside triphosphate hydrolases"/>
    <property type="match status" value="1"/>
</dbReference>
<dbReference type="EMBL" id="BSOT01000005">
    <property type="protein sequence ID" value="GLR70707.1"/>
    <property type="molecule type" value="Genomic_DNA"/>
</dbReference>
<keyword evidence="3" id="KW-1185">Reference proteome</keyword>
<reference evidence="2" key="2">
    <citation type="submission" date="2023-01" db="EMBL/GenBank/DDBJ databases">
        <title>Draft genome sequence of Agaribacter marinus strain NBRC 110023.</title>
        <authorList>
            <person name="Sun Q."/>
            <person name="Mori K."/>
        </authorList>
    </citation>
    <scope>NUCLEOTIDE SEQUENCE</scope>
    <source>
        <strain evidence="2">NBRC 110023</strain>
    </source>
</reference>
<dbReference type="Pfam" id="PF13614">
    <property type="entry name" value="AAA_31"/>
    <property type="match status" value="1"/>
</dbReference>
<comment type="caution">
    <text evidence="2">The sequence shown here is derived from an EMBL/GenBank/DDBJ whole genome shotgun (WGS) entry which is preliminary data.</text>
</comment>
<dbReference type="Gene3D" id="3.40.50.300">
    <property type="entry name" value="P-loop containing nucleotide triphosphate hydrolases"/>
    <property type="match status" value="1"/>
</dbReference>
<dbReference type="RefSeq" id="WP_284216990.1">
    <property type="nucleotide sequence ID" value="NZ_BSOT01000005.1"/>
</dbReference>
<dbReference type="InterPro" id="IPR027417">
    <property type="entry name" value="P-loop_NTPase"/>
</dbReference>
<dbReference type="InterPro" id="IPR025669">
    <property type="entry name" value="AAA_dom"/>
</dbReference>
<organism evidence="2 3">
    <name type="scientific">Agaribacter marinus</name>
    <dbReference type="NCBI Taxonomy" id="1431249"/>
    <lineage>
        <taxon>Bacteria</taxon>
        <taxon>Pseudomonadati</taxon>
        <taxon>Pseudomonadota</taxon>
        <taxon>Gammaproteobacteria</taxon>
        <taxon>Alteromonadales</taxon>
        <taxon>Alteromonadaceae</taxon>
        <taxon>Agaribacter</taxon>
    </lineage>
</organism>
<reference evidence="2" key="1">
    <citation type="journal article" date="2014" name="Int. J. Syst. Evol. Microbiol.">
        <title>Complete genome sequence of Corynebacterium casei LMG S-19264T (=DSM 44701T), isolated from a smear-ripened cheese.</title>
        <authorList>
            <consortium name="US DOE Joint Genome Institute (JGI-PGF)"/>
            <person name="Walter F."/>
            <person name="Albersmeier A."/>
            <person name="Kalinowski J."/>
            <person name="Ruckert C."/>
        </authorList>
    </citation>
    <scope>NUCLEOTIDE SEQUENCE</scope>
    <source>
        <strain evidence="2">NBRC 110023</strain>
    </source>
</reference>
<dbReference type="Proteomes" id="UP001156601">
    <property type="component" value="Unassembled WGS sequence"/>
</dbReference>
<evidence type="ECO:0000313" key="3">
    <source>
        <dbReference type="Proteomes" id="UP001156601"/>
    </source>
</evidence>
<sequence length="251" mass="27653">MQIWTVVNQKGGVGKTTTAVSLAGSLNAQGYSVLLIDLDPHASLSYYYNVEENSTPSLYDYFLADQNIDVMRLVKNTKQAKCAIIPACGAMATLDRQLGQADGKGLVVKNCLNELKGKYDFAIVDCPPVLGVLMVNGLMACNKIVIPTQTEHLAIRGLKKMLQTIELLGPMMIEKPKVTIVATMFDRRLNACQAAYKSLRQEFRSSLWQGYVPTDTKFREASQRGISIGQLGESSRGSFAYEKLTNDLMRA</sequence>
<dbReference type="InterPro" id="IPR050678">
    <property type="entry name" value="DNA_Partitioning_ATPase"/>
</dbReference>
<evidence type="ECO:0000259" key="1">
    <source>
        <dbReference type="Pfam" id="PF13614"/>
    </source>
</evidence>
<dbReference type="PANTHER" id="PTHR13696">
    <property type="entry name" value="P-LOOP CONTAINING NUCLEOSIDE TRIPHOSPHATE HYDROLASE"/>
    <property type="match status" value="1"/>
</dbReference>
<feature type="domain" description="AAA" evidence="1">
    <location>
        <begin position="1"/>
        <end position="168"/>
    </location>
</feature>
<protein>
    <submittedName>
        <fullName evidence="2">Cobyric acid synthase</fullName>
    </submittedName>
</protein>
<accession>A0AA37SW81</accession>
<name>A0AA37SW81_9ALTE</name>